<name>A0A1F8EX12_9BACT</name>
<reference evidence="1 2" key="1">
    <citation type="journal article" date="2016" name="Nat. Commun.">
        <title>Thousands of microbial genomes shed light on interconnected biogeochemical processes in an aquifer system.</title>
        <authorList>
            <person name="Anantharaman K."/>
            <person name="Brown C.T."/>
            <person name="Hug L.A."/>
            <person name="Sharon I."/>
            <person name="Castelle C.J."/>
            <person name="Probst A.J."/>
            <person name="Thomas B.C."/>
            <person name="Singh A."/>
            <person name="Wilkins M.J."/>
            <person name="Karaoz U."/>
            <person name="Brodie E.L."/>
            <person name="Williams K.H."/>
            <person name="Hubbard S.S."/>
            <person name="Banfield J.F."/>
        </authorList>
    </citation>
    <scope>NUCLEOTIDE SEQUENCE [LARGE SCALE GENOMIC DNA]</scope>
</reference>
<sequence>MPECVEPNARWARCHVCSKKIKTCGKNHSDLGPKCPEHPAGRQLKDGRWICSGVCLTLGTRPPIEPHWDIKD</sequence>
<dbReference type="STRING" id="1802668.A2831_01590"/>
<gene>
    <name evidence="1" type="ORF">A2831_01590</name>
</gene>
<evidence type="ECO:0000313" key="2">
    <source>
        <dbReference type="Proteomes" id="UP000177507"/>
    </source>
</evidence>
<accession>A0A1F8EX12</accession>
<proteinExistence type="predicted"/>
<dbReference type="Proteomes" id="UP000177507">
    <property type="component" value="Unassembled WGS sequence"/>
</dbReference>
<dbReference type="EMBL" id="MGJI01000009">
    <property type="protein sequence ID" value="OGN05411.1"/>
    <property type="molecule type" value="Genomic_DNA"/>
</dbReference>
<organism evidence="1 2">
    <name type="scientific">Candidatus Yanofskybacteria bacterium RIFCSPHIGHO2_01_FULL_44_17</name>
    <dbReference type="NCBI Taxonomy" id="1802668"/>
    <lineage>
        <taxon>Bacteria</taxon>
        <taxon>Candidatus Yanofskyibacteriota</taxon>
    </lineage>
</organism>
<protein>
    <submittedName>
        <fullName evidence="1">Uncharacterized protein</fullName>
    </submittedName>
</protein>
<dbReference type="AlphaFoldDB" id="A0A1F8EX12"/>
<evidence type="ECO:0000313" key="1">
    <source>
        <dbReference type="EMBL" id="OGN05411.1"/>
    </source>
</evidence>
<comment type="caution">
    <text evidence="1">The sequence shown here is derived from an EMBL/GenBank/DDBJ whole genome shotgun (WGS) entry which is preliminary data.</text>
</comment>